<sequence length="122" mass="13678">MNRSLLPLIAASLMGVCTLTSFAQPSAPAQPASAAGKVGTWSKNHPYRAEVNQRLKHQDKRIHEEVADGKLSHAQATKLHKEDRQVEQEEKDMASQDHGHITRQEKKTLNQQENKINHQIGQ</sequence>
<feature type="compositionally biased region" description="Polar residues" evidence="1">
    <location>
        <begin position="109"/>
        <end position="122"/>
    </location>
</feature>
<feature type="signal peptide" evidence="2">
    <location>
        <begin position="1"/>
        <end position="23"/>
    </location>
</feature>
<gene>
    <name evidence="3" type="ORF">M0L44_00130</name>
</gene>
<keyword evidence="4" id="KW-1185">Reference proteome</keyword>
<protein>
    <recommendedName>
        <fullName evidence="5">Lipoprotein</fullName>
    </recommendedName>
</protein>
<evidence type="ECO:0000313" key="4">
    <source>
        <dbReference type="Proteomes" id="UP001204851"/>
    </source>
</evidence>
<feature type="compositionally biased region" description="Basic and acidic residues" evidence="1">
    <location>
        <begin position="79"/>
        <end position="108"/>
    </location>
</feature>
<feature type="chain" id="PRO_5045798710" description="Lipoprotein" evidence="2">
    <location>
        <begin position="24"/>
        <end position="122"/>
    </location>
</feature>
<organism evidence="3 4">
    <name type="scientific">Ideonella oryzae</name>
    <dbReference type="NCBI Taxonomy" id="2937441"/>
    <lineage>
        <taxon>Bacteria</taxon>
        <taxon>Pseudomonadati</taxon>
        <taxon>Pseudomonadota</taxon>
        <taxon>Betaproteobacteria</taxon>
        <taxon>Burkholderiales</taxon>
        <taxon>Sphaerotilaceae</taxon>
        <taxon>Ideonella</taxon>
    </lineage>
</organism>
<name>A0ABT1BFX4_9BURK</name>
<evidence type="ECO:0000256" key="1">
    <source>
        <dbReference type="SAM" id="MobiDB-lite"/>
    </source>
</evidence>
<evidence type="ECO:0008006" key="5">
    <source>
        <dbReference type="Google" id="ProtNLM"/>
    </source>
</evidence>
<proteinExistence type="predicted"/>
<accession>A0ABT1BFX4</accession>
<keyword evidence="2" id="KW-0732">Signal</keyword>
<reference evidence="3 4" key="1">
    <citation type="submission" date="2022-06" db="EMBL/GenBank/DDBJ databases">
        <title>Ideonella sp. NS12-5 Genome sequencing and assembly.</title>
        <authorList>
            <person name="Jung Y."/>
        </authorList>
    </citation>
    <scope>NUCLEOTIDE SEQUENCE [LARGE SCALE GENOMIC DNA]</scope>
    <source>
        <strain evidence="3 4">NS12-5</strain>
    </source>
</reference>
<evidence type="ECO:0000313" key="3">
    <source>
        <dbReference type="EMBL" id="MCO5975130.1"/>
    </source>
</evidence>
<dbReference type="EMBL" id="JAMXMC010000001">
    <property type="protein sequence ID" value="MCO5975130.1"/>
    <property type="molecule type" value="Genomic_DNA"/>
</dbReference>
<comment type="caution">
    <text evidence="3">The sequence shown here is derived from an EMBL/GenBank/DDBJ whole genome shotgun (WGS) entry which is preliminary data.</text>
</comment>
<feature type="region of interest" description="Disordered" evidence="1">
    <location>
        <begin position="67"/>
        <end position="122"/>
    </location>
</feature>
<evidence type="ECO:0000256" key="2">
    <source>
        <dbReference type="SAM" id="SignalP"/>
    </source>
</evidence>
<dbReference type="Proteomes" id="UP001204851">
    <property type="component" value="Unassembled WGS sequence"/>
</dbReference>